<keyword evidence="6 9" id="KW-0472">Membrane</keyword>
<feature type="transmembrane region" description="Helical" evidence="9">
    <location>
        <begin position="82"/>
        <end position="102"/>
    </location>
</feature>
<evidence type="ECO:0000256" key="7">
    <source>
        <dbReference type="ARBA" id="ARBA00023170"/>
    </source>
</evidence>
<comment type="similarity">
    <text evidence="2">Belongs to the insect chemoreceptor superfamily. Gustatory receptor (GR) family. Gr5a subfamily.</text>
</comment>
<dbReference type="PIRSF" id="PIRSF038981">
    <property type="entry name" value="GRP"/>
    <property type="match status" value="1"/>
</dbReference>
<name>B0XAJ3_CULQU</name>
<accession>B0XAJ3</accession>
<dbReference type="OMA" id="SELYFKF"/>
<feature type="transmembrane region" description="Helical" evidence="9">
    <location>
        <begin position="266"/>
        <end position="287"/>
    </location>
</feature>
<dbReference type="OrthoDB" id="5800391at2759"/>
<protein>
    <recommendedName>
        <fullName evidence="8">Gustatory receptor</fullName>
    </recommendedName>
</protein>
<dbReference type="VEuPathDB" id="VectorBase:CPIJ016215"/>
<dbReference type="PANTHER" id="PTHR21421:SF35">
    <property type="entry name" value="GUSTATORY RECEPTOR FOR SUGAR TASTE 64B-RELATED"/>
    <property type="match status" value="1"/>
</dbReference>
<keyword evidence="4 9" id="KW-0812">Transmembrane</keyword>
<evidence type="ECO:0000313" key="10">
    <source>
        <dbReference type="EMBL" id="EDS43729.1"/>
    </source>
</evidence>
<reference evidence="11" key="2">
    <citation type="submission" date="2020-05" db="UniProtKB">
        <authorList>
            <consortium name="EnsemblMetazoa"/>
        </authorList>
    </citation>
    <scope>IDENTIFICATION</scope>
    <source>
        <strain evidence="11">JHB</strain>
    </source>
</reference>
<evidence type="ECO:0000313" key="11">
    <source>
        <dbReference type="EnsemblMetazoa" id="CPIJ016215-PA"/>
    </source>
</evidence>
<keyword evidence="8" id="KW-0807">Transducer</keyword>
<dbReference type="InParanoid" id="B0XAJ3"/>
<evidence type="ECO:0000256" key="5">
    <source>
        <dbReference type="ARBA" id="ARBA00022989"/>
    </source>
</evidence>
<feature type="transmembrane region" description="Helical" evidence="9">
    <location>
        <begin position="49"/>
        <end position="70"/>
    </location>
</feature>
<evidence type="ECO:0000256" key="2">
    <source>
        <dbReference type="ARBA" id="ARBA00005327"/>
    </source>
</evidence>
<dbReference type="GO" id="GO:0007165">
    <property type="term" value="P:signal transduction"/>
    <property type="evidence" value="ECO:0007669"/>
    <property type="project" value="UniProtKB-KW"/>
</dbReference>
<evidence type="ECO:0000256" key="3">
    <source>
        <dbReference type="ARBA" id="ARBA00022475"/>
    </source>
</evidence>
<comment type="function">
    <text evidence="8">Plays a role in the sugar gustatory response.</text>
</comment>
<keyword evidence="3" id="KW-1003">Cell membrane</keyword>
<organism>
    <name type="scientific">Culex quinquefasciatus</name>
    <name type="common">Southern house mosquito</name>
    <name type="synonym">Culex pungens</name>
    <dbReference type="NCBI Taxonomy" id="7176"/>
    <lineage>
        <taxon>Eukaryota</taxon>
        <taxon>Metazoa</taxon>
        <taxon>Ecdysozoa</taxon>
        <taxon>Arthropoda</taxon>
        <taxon>Hexapoda</taxon>
        <taxon>Insecta</taxon>
        <taxon>Pterygota</taxon>
        <taxon>Neoptera</taxon>
        <taxon>Endopterygota</taxon>
        <taxon>Diptera</taxon>
        <taxon>Nematocera</taxon>
        <taxon>Culicoidea</taxon>
        <taxon>Culicidae</taxon>
        <taxon>Culicinae</taxon>
        <taxon>Culicini</taxon>
        <taxon>Culex</taxon>
        <taxon>Culex</taxon>
    </lineage>
</organism>
<reference evidence="10" key="1">
    <citation type="submission" date="2007-03" db="EMBL/GenBank/DDBJ databases">
        <title>Annotation of Culex pipiens quinquefasciatus.</title>
        <authorList>
            <consortium name="The Broad Institute Genome Sequencing Platform"/>
            <person name="Atkinson P.W."/>
            <person name="Hemingway J."/>
            <person name="Christensen B.M."/>
            <person name="Higgs S."/>
            <person name="Kodira C."/>
            <person name="Hannick L."/>
            <person name="Megy K."/>
            <person name="O'Leary S."/>
            <person name="Pearson M."/>
            <person name="Haas B.J."/>
            <person name="Mauceli E."/>
            <person name="Wortman J.R."/>
            <person name="Lee N.H."/>
            <person name="Guigo R."/>
            <person name="Stanke M."/>
            <person name="Alvarado L."/>
            <person name="Amedeo P."/>
            <person name="Antoine C.H."/>
            <person name="Arensburger P."/>
            <person name="Bidwell S.L."/>
            <person name="Crawford M."/>
            <person name="Camaro F."/>
            <person name="Devon K."/>
            <person name="Engels R."/>
            <person name="Hammond M."/>
            <person name="Howarth C."/>
            <person name="Koehrsen M."/>
            <person name="Lawson D."/>
            <person name="Montgomery P."/>
            <person name="Nene V."/>
            <person name="Nusbaum C."/>
            <person name="Puiu D."/>
            <person name="Romero-Severson J."/>
            <person name="Severson D.W."/>
            <person name="Shumway M."/>
            <person name="Sisk P."/>
            <person name="Stolte C."/>
            <person name="Zeng Q."/>
            <person name="Eisenstadt E."/>
            <person name="Fraser-Liggett C."/>
            <person name="Strausberg R."/>
            <person name="Galagan J."/>
            <person name="Birren B."/>
            <person name="Collins F.H."/>
        </authorList>
    </citation>
    <scope>NUCLEOTIDE SEQUENCE [LARGE SCALE GENOMIC DNA]</scope>
    <source>
        <strain evidence="10">JHB</strain>
    </source>
</reference>
<dbReference type="EMBL" id="DS232586">
    <property type="protein sequence ID" value="EDS43729.1"/>
    <property type="molecule type" value="Genomic_DNA"/>
</dbReference>
<dbReference type="InterPro" id="IPR009318">
    <property type="entry name" value="Gustatory_rcpt"/>
</dbReference>
<dbReference type="PANTHER" id="PTHR21421">
    <property type="entry name" value="GUSTATORY RECEPTOR"/>
    <property type="match status" value="1"/>
</dbReference>
<dbReference type="HOGENOM" id="CLU_043581_1_0_1"/>
<keyword evidence="7 8" id="KW-0675">Receptor</keyword>
<dbReference type="GO" id="GO:0005886">
    <property type="term" value="C:plasma membrane"/>
    <property type="evidence" value="ECO:0007669"/>
    <property type="project" value="UniProtKB-SubCell"/>
</dbReference>
<feature type="transmembrane region" description="Helical" evidence="9">
    <location>
        <begin position="12"/>
        <end position="28"/>
    </location>
</feature>
<dbReference type="EnsemblMetazoa" id="CPIJ016215-RA">
    <property type="protein sequence ID" value="CPIJ016215-PA"/>
    <property type="gene ID" value="CPIJ016215"/>
</dbReference>
<dbReference type="GO" id="GO:0033041">
    <property type="term" value="F:sweet taste receptor activity"/>
    <property type="evidence" value="ECO:0007669"/>
    <property type="project" value="TreeGrafter"/>
</dbReference>
<dbReference type="Proteomes" id="UP000002320">
    <property type="component" value="Unassembled WGS sequence"/>
</dbReference>
<evidence type="ECO:0000256" key="4">
    <source>
        <dbReference type="ARBA" id="ARBA00022692"/>
    </source>
</evidence>
<sequence>MISPNQDDFWGALKPVIFVSQLFSLFPVQGLFAKDASAIQFRWMSLRTLYALFFLTLAGLAICAQVNFIVGTKVSTGVVTEQLYFTFNFCGTVCFFVIACRWKQIMMYWRKQEDIFLRPPYKPYGISLRVKIGVTGLSLIALSFAEDILHILSSMKVNQDYIDFCNITEPFWMIFYTREHRKVFDYVPYNWPMTLLVEFTHKVYLFVWSFMDVFIALISIGLLTRFEQLYSRIEHLKGKPMSEAFWAEVRRDYMQISNLVAYMDRVLSPMILITCASDVYFITYQLYKSIQLKLTSGTTFYYRFSLVFLIFRVLVMLLTSSHVYVASRKPLEILRAVPMSSWTTSVQRFTNEILNIDSVLSGHKFFFLKRRIILAMAGTLITYELVMLSQVKATDSEIKCED</sequence>
<dbReference type="AlphaFoldDB" id="B0XAJ3"/>
<evidence type="ECO:0000313" key="12">
    <source>
        <dbReference type="Proteomes" id="UP000002320"/>
    </source>
</evidence>
<dbReference type="Pfam" id="PF06151">
    <property type="entry name" value="Trehalose_recp"/>
    <property type="match status" value="1"/>
</dbReference>
<evidence type="ECO:0000256" key="9">
    <source>
        <dbReference type="SAM" id="Phobius"/>
    </source>
</evidence>
<dbReference type="eggNOG" id="ENOG502TAYS">
    <property type="taxonomic scope" value="Eukaryota"/>
</dbReference>
<comment type="subcellular location">
    <subcellularLocation>
        <location evidence="1">Cell membrane</location>
        <topology evidence="1">Multi-pass membrane protein</topology>
    </subcellularLocation>
</comment>
<keyword evidence="12" id="KW-1185">Reference proteome</keyword>
<feature type="transmembrane region" description="Helical" evidence="9">
    <location>
        <begin position="299"/>
        <end position="325"/>
    </location>
</feature>
<gene>
    <name evidence="11" type="primary">6049990</name>
    <name evidence="10" type="ORF">CpipJ_CPIJ016215</name>
</gene>
<dbReference type="VEuPathDB" id="VectorBase:CQUJHB017939"/>
<evidence type="ECO:0000256" key="1">
    <source>
        <dbReference type="ARBA" id="ARBA00004651"/>
    </source>
</evidence>
<dbReference type="KEGG" id="cqu:CpipJ_CPIJ016215"/>
<feature type="transmembrane region" description="Helical" evidence="9">
    <location>
        <begin position="203"/>
        <end position="223"/>
    </location>
</feature>
<proteinExistence type="inferred from homology"/>
<evidence type="ECO:0000256" key="8">
    <source>
        <dbReference type="PIRNR" id="PIRNR038981"/>
    </source>
</evidence>
<evidence type="ECO:0000256" key="6">
    <source>
        <dbReference type="ARBA" id="ARBA00023136"/>
    </source>
</evidence>
<keyword evidence="5 9" id="KW-1133">Transmembrane helix</keyword>